<name>A0A6V7P4B1_ANACO</name>
<protein>
    <submittedName>
        <fullName evidence="2">Uncharacterized protein</fullName>
    </submittedName>
</protein>
<feature type="compositionally biased region" description="Polar residues" evidence="1">
    <location>
        <begin position="179"/>
        <end position="197"/>
    </location>
</feature>
<gene>
    <name evidence="2" type="ORF">CB5_LOCUS8896</name>
</gene>
<feature type="compositionally biased region" description="Pro residues" evidence="1">
    <location>
        <begin position="62"/>
        <end position="74"/>
    </location>
</feature>
<accession>A0A6V7P4B1</accession>
<dbReference type="SUPFAM" id="SSF101447">
    <property type="entry name" value="Formin homology 2 domain (FH2 domain)"/>
    <property type="match status" value="1"/>
</dbReference>
<organism evidence="2">
    <name type="scientific">Ananas comosus var. bracteatus</name>
    <name type="common">red pineapple</name>
    <dbReference type="NCBI Taxonomy" id="296719"/>
    <lineage>
        <taxon>Eukaryota</taxon>
        <taxon>Viridiplantae</taxon>
        <taxon>Streptophyta</taxon>
        <taxon>Embryophyta</taxon>
        <taxon>Tracheophyta</taxon>
        <taxon>Spermatophyta</taxon>
        <taxon>Magnoliopsida</taxon>
        <taxon>Liliopsida</taxon>
        <taxon>Poales</taxon>
        <taxon>Bromeliaceae</taxon>
        <taxon>Bromelioideae</taxon>
        <taxon>Ananas</taxon>
    </lineage>
</organism>
<feature type="region of interest" description="Disordered" evidence="1">
    <location>
        <begin position="167"/>
        <end position="197"/>
    </location>
</feature>
<reference evidence="2" key="1">
    <citation type="submission" date="2020-07" db="EMBL/GenBank/DDBJ databases">
        <authorList>
            <person name="Lin J."/>
        </authorList>
    </citation>
    <scope>NUCLEOTIDE SEQUENCE</scope>
</reference>
<evidence type="ECO:0000313" key="2">
    <source>
        <dbReference type="EMBL" id="CAD1825685.1"/>
    </source>
</evidence>
<dbReference type="AlphaFoldDB" id="A0A6V7P4B1"/>
<dbReference type="EMBL" id="LR862145">
    <property type="protein sequence ID" value="CAD1825685.1"/>
    <property type="molecule type" value="Genomic_DNA"/>
</dbReference>
<feature type="region of interest" description="Disordered" evidence="1">
    <location>
        <begin position="33"/>
        <end position="108"/>
    </location>
</feature>
<feature type="compositionally biased region" description="Basic and acidic residues" evidence="1">
    <location>
        <begin position="80"/>
        <end position="96"/>
    </location>
</feature>
<evidence type="ECO:0000256" key="1">
    <source>
        <dbReference type="SAM" id="MobiDB-lite"/>
    </source>
</evidence>
<proteinExistence type="predicted"/>
<sequence>MAMSIAVDGSRVLHVRRLRWKFPRQRHRRRRLLSHPDLLGPPQLALPARGGGVGGGDGDAAAPPPPPPPPPPPRAVFVFRFERESTQGDPKTKCESEGSALGKKRGSSFGGYGGVVGSTWGSLVGGIGARAVAAVREEEKQEEEEELVEDELLVVDGIVDRVDDQRIDGHGLGQRRGGNVSSSNETVGRNLPTTALL</sequence>
<feature type="compositionally biased region" description="Gly residues" evidence="1">
    <location>
        <begin position="49"/>
        <end position="58"/>
    </location>
</feature>